<feature type="signal peptide" evidence="12">
    <location>
        <begin position="1"/>
        <end position="35"/>
    </location>
</feature>
<dbReference type="PROSITE" id="PS01156">
    <property type="entry name" value="TONB_DEPENDENT_REC_2"/>
    <property type="match status" value="1"/>
</dbReference>
<dbReference type="Pfam" id="PF00593">
    <property type="entry name" value="TonB_dep_Rec_b-barrel"/>
    <property type="match status" value="1"/>
</dbReference>
<dbReference type="EMBL" id="VRTS01000008">
    <property type="protein sequence ID" value="TXK60792.1"/>
    <property type="molecule type" value="Genomic_DNA"/>
</dbReference>
<evidence type="ECO:0000256" key="11">
    <source>
        <dbReference type="RuleBase" id="RU003357"/>
    </source>
</evidence>
<evidence type="ECO:0000259" key="13">
    <source>
        <dbReference type="Pfam" id="PF00593"/>
    </source>
</evidence>
<organism evidence="15 16">
    <name type="scientific">Alkalisalibacterium limincola</name>
    <dbReference type="NCBI Taxonomy" id="2699169"/>
    <lineage>
        <taxon>Bacteria</taxon>
        <taxon>Pseudomonadati</taxon>
        <taxon>Pseudomonadota</taxon>
        <taxon>Gammaproteobacteria</taxon>
        <taxon>Lysobacterales</taxon>
        <taxon>Lysobacteraceae</taxon>
        <taxon>Alkalisalibacterium</taxon>
    </lineage>
</organism>
<keyword evidence="6 11" id="KW-0798">TonB box</keyword>
<dbReference type="Proteomes" id="UP000321248">
    <property type="component" value="Unassembled WGS sequence"/>
</dbReference>
<proteinExistence type="inferred from homology"/>
<evidence type="ECO:0000256" key="2">
    <source>
        <dbReference type="ARBA" id="ARBA00022448"/>
    </source>
</evidence>
<dbReference type="GO" id="GO:0009279">
    <property type="term" value="C:cell outer membrane"/>
    <property type="evidence" value="ECO:0007669"/>
    <property type="project" value="UniProtKB-SubCell"/>
</dbReference>
<dbReference type="InterPro" id="IPR036942">
    <property type="entry name" value="Beta-barrel_TonB_sf"/>
</dbReference>
<keyword evidence="8 9" id="KW-0998">Cell outer membrane</keyword>
<protein>
    <submittedName>
        <fullName evidence="15">TonB-dependent receptor</fullName>
    </submittedName>
</protein>
<sequence length="707" mass="76821">MSRSCTFSRANPLNRTPLALALGLALSAVAGQALAAAAADAEADSVVLPRIEVVGQFEEHEILIPGSVEVVTAEQIDQIQPRSTEDVLRRVPGIFIKREEESAVVTNIGVRGLSAGDYQTLVLEDGVPIQPGIFVGNSRYYNPRIQRMEGVEVLKGAASLRYGPNTIGGVINFLTRTPEDGASVSARIGSWDTYEGSVELGASSASGDARFGLIATRAESDGFMDKGHDMTDVMLKAGMALSDYQTIGFKLAHYKNNANISYRGIFPDAYAAGARFNPAPDDFFLTGRTSFDVNHHWAFNDNARLETLFYASQMHRDYWRFALVGGAPTTTSPEGYTVWNYGNNVNGNNREFTRLGLDTRLTLAHDAIGIPSEAEIGLRLMQEDMKDVTVLAVRGRPRTPDPGRGGISQDRLDSGDSLALFAQNRFDFSERLSVTAGLRVESYEQTRRDRRSTAPADRFRNTEVMPGLGATFVVNPSAQMFGSVYRAFAPPLVGSVLGAGDTPTEAEKSVNIEFGVRGSHGAWDYSATAFQMDFSNQVDPGVSGIRAPNEGSALHRGLEAGLGYEIGHGFRLEGNYTWIPTAEFREDRPGDALEGNRVPYSPERMANLSLAYQAGPLQAALLFNHVSEQFGDGMNRREFTTGSTGTWGGLVPSYSTTDLTASYALSEQFSVSGAVKNLTDERYVAGLRQGLYVGPERSFELGLRYTF</sequence>
<keyword evidence="15" id="KW-0675">Receptor</keyword>
<keyword evidence="16" id="KW-1185">Reference proteome</keyword>
<reference evidence="15 16" key="1">
    <citation type="submission" date="2019-08" db="EMBL/GenBank/DDBJ databases">
        <authorList>
            <person name="Karlyshev A.V."/>
        </authorList>
    </citation>
    <scope>NUCLEOTIDE SEQUENCE [LARGE SCALE GENOMIC DNA]</scope>
    <source>
        <strain evidence="15 16">Alg18-2.2</strain>
    </source>
</reference>
<evidence type="ECO:0000256" key="4">
    <source>
        <dbReference type="ARBA" id="ARBA00022692"/>
    </source>
</evidence>
<evidence type="ECO:0000256" key="7">
    <source>
        <dbReference type="ARBA" id="ARBA00023136"/>
    </source>
</evidence>
<keyword evidence="3 9" id="KW-1134">Transmembrane beta strand</keyword>
<accession>A0A5C8KJL6</accession>
<feature type="chain" id="PRO_5022673638" evidence="12">
    <location>
        <begin position="36"/>
        <end position="707"/>
    </location>
</feature>
<evidence type="ECO:0000256" key="5">
    <source>
        <dbReference type="ARBA" id="ARBA00022729"/>
    </source>
</evidence>
<keyword evidence="4 9" id="KW-0812">Transmembrane</keyword>
<keyword evidence="7 9" id="KW-0472">Membrane</keyword>
<evidence type="ECO:0000256" key="3">
    <source>
        <dbReference type="ARBA" id="ARBA00022452"/>
    </source>
</evidence>
<keyword evidence="5 12" id="KW-0732">Signal</keyword>
<feature type="domain" description="TonB-dependent receptor-like beta-barrel" evidence="13">
    <location>
        <begin position="244"/>
        <end position="678"/>
    </location>
</feature>
<dbReference type="InterPro" id="IPR000531">
    <property type="entry name" value="Beta-barrel_TonB"/>
</dbReference>
<evidence type="ECO:0000313" key="16">
    <source>
        <dbReference type="Proteomes" id="UP000321248"/>
    </source>
</evidence>
<comment type="caution">
    <text evidence="15">The sequence shown here is derived from an EMBL/GenBank/DDBJ whole genome shotgun (WGS) entry which is preliminary data.</text>
</comment>
<dbReference type="Gene3D" id="2.170.130.10">
    <property type="entry name" value="TonB-dependent receptor, plug domain"/>
    <property type="match status" value="1"/>
</dbReference>
<dbReference type="RefSeq" id="WP_147892251.1">
    <property type="nucleotide sequence ID" value="NZ_VRTS01000008.1"/>
</dbReference>
<dbReference type="InterPro" id="IPR012910">
    <property type="entry name" value="Plug_dom"/>
</dbReference>
<dbReference type="AlphaFoldDB" id="A0A5C8KJL6"/>
<name>A0A5C8KJL6_9GAMM</name>
<dbReference type="SUPFAM" id="SSF56935">
    <property type="entry name" value="Porins"/>
    <property type="match status" value="1"/>
</dbReference>
<evidence type="ECO:0000256" key="10">
    <source>
        <dbReference type="PROSITE-ProRule" id="PRU10144"/>
    </source>
</evidence>
<feature type="short sequence motif" description="TonB C-terminal box" evidence="10">
    <location>
        <begin position="690"/>
        <end position="707"/>
    </location>
</feature>
<evidence type="ECO:0000259" key="14">
    <source>
        <dbReference type="Pfam" id="PF07715"/>
    </source>
</evidence>
<evidence type="ECO:0000313" key="15">
    <source>
        <dbReference type="EMBL" id="TXK60792.1"/>
    </source>
</evidence>
<keyword evidence="2 9" id="KW-0813">Transport</keyword>
<dbReference type="Gene3D" id="2.40.170.20">
    <property type="entry name" value="TonB-dependent receptor, beta-barrel domain"/>
    <property type="match status" value="1"/>
</dbReference>
<dbReference type="PROSITE" id="PS52016">
    <property type="entry name" value="TONB_DEPENDENT_REC_3"/>
    <property type="match status" value="1"/>
</dbReference>
<gene>
    <name evidence="15" type="ORF">FU658_11770</name>
</gene>
<evidence type="ECO:0000256" key="1">
    <source>
        <dbReference type="ARBA" id="ARBA00004571"/>
    </source>
</evidence>
<dbReference type="Pfam" id="PF07715">
    <property type="entry name" value="Plug"/>
    <property type="match status" value="1"/>
</dbReference>
<feature type="domain" description="TonB-dependent receptor plug" evidence="14">
    <location>
        <begin position="64"/>
        <end position="170"/>
    </location>
</feature>
<evidence type="ECO:0000256" key="6">
    <source>
        <dbReference type="ARBA" id="ARBA00023077"/>
    </source>
</evidence>
<dbReference type="PANTHER" id="PTHR30442">
    <property type="entry name" value="IRON III DICITRATE TRANSPORT PROTEIN FECA"/>
    <property type="match status" value="1"/>
</dbReference>
<comment type="similarity">
    <text evidence="9 11">Belongs to the TonB-dependent receptor family.</text>
</comment>
<dbReference type="InterPro" id="IPR010917">
    <property type="entry name" value="TonB_rcpt_CS"/>
</dbReference>
<evidence type="ECO:0000256" key="12">
    <source>
        <dbReference type="SAM" id="SignalP"/>
    </source>
</evidence>
<dbReference type="InterPro" id="IPR037066">
    <property type="entry name" value="Plug_dom_sf"/>
</dbReference>
<dbReference type="InterPro" id="IPR039426">
    <property type="entry name" value="TonB-dep_rcpt-like"/>
</dbReference>
<comment type="subcellular location">
    <subcellularLocation>
        <location evidence="1 9">Cell outer membrane</location>
        <topology evidence="1 9">Multi-pass membrane protein</topology>
    </subcellularLocation>
</comment>
<dbReference type="GO" id="GO:0033214">
    <property type="term" value="P:siderophore-iron import into cell"/>
    <property type="evidence" value="ECO:0007669"/>
    <property type="project" value="TreeGrafter"/>
</dbReference>
<evidence type="ECO:0000256" key="8">
    <source>
        <dbReference type="ARBA" id="ARBA00023237"/>
    </source>
</evidence>
<evidence type="ECO:0000256" key="9">
    <source>
        <dbReference type="PROSITE-ProRule" id="PRU01360"/>
    </source>
</evidence>
<dbReference type="OrthoDB" id="9760494at2"/>
<dbReference type="CDD" id="cd01347">
    <property type="entry name" value="ligand_gated_channel"/>
    <property type="match status" value="1"/>
</dbReference>
<dbReference type="PANTHER" id="PTHR30442:SF0">
    <property type="entry name" value="FE(3+) DICITRATE TRANSPORT PROTEIN FECA"/>
    <property type="match status" value="1"/>
</dbReference>